<accession>A0ABW1W2N3</accession>
<protein>
    <submittedName>
        <fullName evidence="2">Restriction endonuclease</fullName>
        <ecNumber evidence="2">3.1.21.-</ecNumber>
    </submittedName>
</protein>
<evidence type="ECO:0000259" key="1">
    <source>
        <dbReference type="Pfam" id="PF04471"/>
    </source>
</evidence>
<keyword evidence="2" id="KW-0255">Endonuclease</keyword>
<name>A0ABW1W2N3_9GAMM</name>
<dbReference type="EMBL" id="JBHSTZ010000005">
    <property type="protein sequence ID" value="MFC6380286.1"/>
    <property type="molecule type" value="Genomic_DNA"/>
</dbReference>
<evidence type="ECO:0000313" key="2">
    <source>
        <dbReference type="EMBL" id="MFC6380286.1"/>
    </source>
</evidence>
<dbReference type="Pfam" id="PF04471">
    <property type="entry name" value="Mrr_cat"/>
    <property type="match status" value="1"/>
</dbReference>
<dbReference type="RefSeq" id="WP_201563324.1">
    <property type="nucleotide sequence ID" value="NZ_CAJGZK010000013.1"/>
</dbReference>
<sequence>MTQVNFVMVRSPKLIKDSQIGYGWASVNFSQFETVKDLIDQGFQGIDRGRQTNQIKRYFNLKQDDYVIVPFSGTIAIAEVVGQKNYHPSTEGLQYGENRITVSYLKHKDGYFIPRGSLSTALQNRLKIRTTICDLNEFSEELYKHIESIKNDKLYTWNNEQELKLQENTEKFKAQLLTRLRNNKGINLQSGGIGLEQLIKEILEAKGYKARIPAKNEKAGIQDVDIIATRLSEFSDKTEGIFIQVKHHEGTTGNHGVRQVAEYEINEDDYTHIDRVLITTAEFKNTDFAELYDVTVLAGADFINWIFDNLEHLSEQSLLALGISNLPTLL</sequence>
<dbReference type="GO" id="GO:0004519">
    <property type="term" value="F:endonuclease activity"/>
    <property type="evidence" value="ECO:0007669"/>
    <property type="project" value="UniProtKB-KW"/>
</dbReference>
<reference evidence="3" key="1">
    <citation type="journal article" date="2019" name="Int. J. Syst. Evol. Microbiol.">
        <title>The Global Catalogue of Microorganisms (GCM) 10K type strain sequencing project: providing services to taxonomists for standard genome sequencing and annotation.</title>
        <authorList>
            <consortium name="The Broad Institute Genomics Platform"/>
            <consortium name="The Broad Institute Genome Sequencing Center for Infectious Disease"/>
            <person name="Wu L."/>
            <person name="Ma J."/>
        </authorList>
    </citation>
    <scope>NUCLEOTIDE SEQUENCE [LARGE SCALE GENOMIC DNA]</scope>
    <source>
        <strain evidence="3">CCM 2050</strain>
    </source>
</reference>
<dbReference type="InterPro" id="IPR007560">
    <property type="entry name" value="Restrct_endonuc_IV_Mrr"/>
</dbReference>
<proteinExistence type="predicted"/>
<dbReference type="GO" id="GO:0016787">
    <property type="term" value="F:hydrolase activity"/>
    <property type="evidence" value="ECO:0007669"/>
    <property type="project" value="UniProtKB-KW"/>
</dbReference>
<feature type="domain" description="Restriction endonuclease type IV Mrr" evidence="1">
    <location>
        <begin position="194"/>
        <end position="305"/>
    </location>
</feature>
<dbReference type="SUPFAM" id="SSF52980">
    <property type="entry name" value="Restriction endonuclease-like"/>
    <property type="match status" value="1"/>
</dbReference>
<keyword evidence="2" id="KW-0378">Hydrolase</keyword>
<comment type="caution">
    <text evidence="2">The sequence shown here is derived from an EMBL/GenBank/DDBJ whole genome shotgun (WGS) entry which is preliminary data.</text>
</comment>
<evidence type="ECO:0000313" key="3">
    <source>
        <dbReference type="Proteomes" id="UP001596264"/>
    </source>
</evidence>
<gene>
    <name evidence="2" type="ORF">ACFP58_02195</name>
</gene>
<dbReference type="EC" id="3.1.21.-" evidence="2"/>
<dbReference type="InterPro" id="IPR011335">
    <property type="entry name" value="Restrct_endonuc-II-like"/>
</dbReference>
<organism evidence="2 3">
    <name type="scientific">Psychrobacter glacincola</name>
    <dbReference type="NCBI Taxonomy" id="56810"/>
    <lineage>
        <taxon>Bacteria</taxon>
        <taxon>Pseudomonadati</taxon>
        <taxon>Pseudomonadota</taxon>
        <taxon>Gammaproteobacteria</taxon>
        <taxon>Moraxellales</taxon>
        <taxon>Moraxellaceae</taxon>
        <taxon>Psychrobacter</taxon>
    </lineage>
</organism>
<keyword evidence="3" id="KW-1185">Reference proteome</keyword>
<keyword evidence="2" id="KW-0540">Nuclease</keyword>
<dbReference type="Proteomes" id="UP001596264">
    <property type="component" value="Unassembled WGS sequence"/>
</dbReference>